<feature type="compositionally biased region" description="Basic residues" evidence="1">
    <location>
        <begin position="234"/>
        <end position="243"/>
    </location>
</feature>
<evidence type="ECO:0000256" key="1">
    <source>
        <dbReference type="SAM" id="MobiDB-lite"/>
    </source>
</evidence>
<evidence type="ECO:0000313" key="3">
    <source>
        <dbReference type="Proteomes" id="UP000007110"/>
    </source>
</evidence>
<reference evidence="2" key="2">
    <citation type="submission" date="2021-01" db="UniProtKB">
        <authorList>
            <consortium name="EnsemblMetazoa"/>
        </authorList>
    </citation>
    <scope>IDENTIFICATION</scope>
</reference>
<accession>A0A7M7PPJ8</accession>
<dbReference type="Proteomes" id="UP000007110">
    <property type="component" value="Unassembled WGS sequence"/>
</dbReference>
<feature type="compositionally biased region" description="Basic and acidic residues" evidence="1">
    <location>
        <begin position="118"/>
        <end position="132"/>
    </location>
</feature>
<dbReference type="KEGG" id="spu:105441869"/>
<feature type="region of interest" description="Disordered" evidence="1">
    <location>
        <begin position="112"/>
        <end position="146"/>
    </location>
</feature>
<dbReference type="InParanoid" id="A0A7M7PPJ8"/>
<name>A0A7M7PPJ8_STRPU</name>
<feature type="region of interest" description="Disordered" evidence="1">
    <location>
        <begin position="1"/>
        <end position="57"/>
    </location>
</feature>
<feature type="region of interest" description="Disordered" evidence="1">
    <location>
        <begin position="194"/>
        <end position="255"/>
    </location>
</feature>
<dbReference type="GeneID" id="105441869"/>
<sequence length="255" mass="30876">MDHARLEEDRQEQRMRDWIRVHRPTVPRGQSLMQQNGRSSQRQNQGQRENNQSSRSGTDHVIRHLIAHRPHQPYPHFPLELPQQRRQQSHPEHRVRQLSDMEQIQRTLHQYHIQRRSRPNEAERGDRRREQRPQQQHQQRPYLAGEFGTVRNDSERTRENIVRELRQNRQNHRTDHREGYVSRVMAIVRQRHSLPQQNADNPPVSQSGHPPPELERRVRPPNIERAVPRQNPHPPRRRRRCQKHFNGAVYQPKKE</sequence>
<organism evidence="2 3">
    <name type="scientific">Strongylocentrotus purpuratus</name>
    <name type="common">Purple sea urchin</name>
    <dbReference type="NCBI Taxonomy" id="7668"/>
    <lineage>
        <taxon>Eukaryota</taxon>
        <taxon>Metazoa</taxon>
        <taxon>Echinodermata</taxon>
        <taxon>Eleutherozoa</taxon>
        <taxon>Echinozoa</taxon>
        <taxon>Echinoidea</taxon>
        <taxon>Euechinoidea</taxon>
        <taxon>Echinacea</taxon>
        <taxon>Camarodonta</taxon>
        <taxon>Echinidea</taxon>
        <taxon>Strongylocentrotidae</taxon>
        <taxon>Strongylocentrotus</taxon>
    </lineage>
</organism>
<dbReference type="EnsemblMetazoa" id="XM_030998485">
    <property type="protein sequence ID" value="XP_030854345"/>
    <property type="gene ID" value="LOC105441869"/>
</dbReference>
<proteinExistence type="predicted"/>
<evidence type="ECO:0000313" key="2">
    <source>
        <dbReference type="EnsemblMetazoa" id="XP_030854345"/>
    </source>
</evidence>
<feature type="compositionally biased region" description="Basic and acidic residues" evidence="1">
    <location>
        <begin position="1"/>
        <end position="20"/>
    </location>
</feature>
<reference evidence="3" key="1">
    <citation type="submission" date="2015-02" db="EMBL/GenBank/DDBJ databases">
        <title>Genome sequencing for Strongylocentrotus purpuratus.</title>
        <authorList>
            <person name="Murali S."/>
            <person name="Liu Y."/>
            <person name="Vee V."/>
            <person name="English A."/>
            <person name="Wang M."/>
            <person name="Skinner E."/>
            <person name="Han Y."/>
            <person name="Muzny D.M."/>
            <person name="Worley K.C."/>
            <person name="Gibbs R.A."/>
        </authorList>
    </citation>
    <scope>NUCLEOTIDE SEQUENCE</scope>
</reference>
<feature type="compositionally biased region" description="Low complexity" evidence="1">
    <location>
        <begin position="34"/>
        <end position="56"/>
    </location>
</feature>
<keyword evidence="3" id="KW-1185">Reference proteome</keyword>
<protein>
    <submittedName>
        <fullName evidence="2">Uncharacterized protein</fullName>
    </submittedName>
</protein>
<dbReference type="AlphaFoldDB" id="A0A7M7PPJ8"/>
<feature type="compositionally biased region" description="Polar residues" evidence="1">
    <location>
        <begin position="194"/>
        <end position="208"/>
    </location>
</feature>
<dbReference type="OrthoDB" id="10601333at2759"/>
<dbReference type="RefSeq" id="XP_030854345.1">
    <property type="nucleotide sequence ID" value="XM_030998485.1"/>
</dbReference>